<dbReference type="EMBL" id="CM042064">
    <property type="protein sequence ID" value="KAI3665161.1"/>
    <property type="molecule type" value="Genomic_DNA"/>
</dbReference>
<accession>A0ACB8XED7</accession>
<evidence type="ECO:0000313" key="1">
    <source>
        <dbReference type="EMBL" id="KAI3665161.1"/>
    </source>
</evidence>
<dbReference type="Proteomes" id="UP001055879">
    <property type="component" value="Linkage Group LG18"/>
</dbReference>
<sequence>MKSIATKKKAKRQRTEEGEKEQGSERMEAELSRTRDEPSVSATPISSKLPKIIFWDICVEKDKHFLRIKRENNRFEVYTSFHQFIRKCSRSDLEEVYSVGMKLYEDRIQQGAQDDTRLIMYWICLILKGMLQLKLSGGRGSEMEKDLIQLLKGQNQQEQ</sequence>
<reference evidence="2" key="1">
    <citation type="journal article" date="2022" name="Mol. Ecol. Resour.">
        <title>The genomes of chicory, endive, great burdock and yacon provide insights into Asteraceae palaeo-polyploidization history and plant inulin production.</title>
        <authorList>
            <person name="Fan W."/>
            <person name="Wang S."/>
            <person name="Wang H."/>
            <person name="Wang A."/>
            <person name="Jiang F."/>
            <person name="Liu H."/>
            <person name="Zhao H."/>
            <person name="Xu D."/>
            <person name="Zhang Y."/>
        </authorList>
    </citation>
    <scope>NUCLEOTIDE SEQUENCE [LARGE SCALE GENOMIC DNA]</scope>
    <source>
        <strain evidence="2">cv. Niubang</strain>
    </source>
</reference>
<organism evidence="1 2">
    <name type="scientific">Arctium lappa</name>
    <name type="common">Greater burdock</name>
    <name type="synonym">Lappa major</name>
    <dbReference type="NCBI Taxonomy" id="4217"/>
    <lineage>
        <taxon>Eukaryota</taxon>
        <taxon>Viridiplantae</taxon>
        <taxon>Streptophyta</taxon>
        <taxon>Embryophyta</taxon>
        <taxon>Tracheophyta</taxon>
        <taxon>Spermatophyta</taxon>
        <taxon>Magnoliopsida</taxon>
        <taxon>eudicotyledons</taxon>
        <taxon>Gunneridae</taxon>
        <taxon>Pentapetalae</taxon>
        <taxon>asterids</taxon>
        <taxon>campanulids</taxon>
        <taxon>Asterales</taxon>
        <taxon>Asteraceae</taxon>
        <taxon>Carduoideae</taxon>
        <taxon>Cardueae</taxon>
        <taxon>Arctiinae</taxon>
        <taxon>Arctium</taxon>
    </lineage>
</organism>
<proteinExistence type="predicted"/>
<comment type="caution">
    <text evidence="1">The sequence shown here is derived from an EMBL/GenBank/DDBJ whole genome shotgun (WGS) entry which is preliminary data.</text>
</comment>
<reference evidence="1 2" key="2">
    <citation type="journal article" date="2022" name="Mol. Ecol. Resour.">
        <title>The genomes of chicory, endive, great burdock and yacon provide insights into Asteraceae paleo-polyploidization history and plant inulin production.</title>
        <authorList>
            <person name="Fan W."/>
            <person name="Wang S."/>
            <person name="Wang H."/>
            <person name="Wang A."/>
            <person name="Jiang F."/>
            <person name="Liu H."/>
            <person name="Zhao H."/>
            <person name="Xu D."/>
            <person name="Zhang Y."/>
        </authorList>
    </citation>
    <scope>NUCLEOTIDE SEQUENCE [LARGE SCALE GENOMIC DNA]</scope>
    <source>
        <strain evidence="2">cv. Niubang</strain>
    </source>
</reference>
<name>A0ACB8XED7_ARCLA</name>
<keyword evidence="2" id="KW-1185">Reference proteome</keyword>
<protein>
    <submittedName>
        <fullName evidence="1">Uncharacterized protein</fullName>
    </submittedName>
</protein>
<evidence type="ECO:0000313" key="2">
    <source>
        <dbReference type="Proteomes" id="UP001055879"/>
    </source>
</evidence>
<gene>
    <name evidence="1" type="ORF">L6452_43782</name>
</gene>